<feature type="region of interest" description="Disordered" evidence="1">
    <location>
        <begin position="43"/>
        <end position="66"/>
    </location>
</feature>
<comment type="caution">
    <text evidence="2">The sequence shown here is derived from an EMBL/GenBank/DDBJ whole genome shotgun (WGS) entry which is preliminary data.</text>
</comment>
<organism evidence="2 3">
    <name type="scientific">Protopolystoma xenopodis</name>
    <dbReference type="NCBI Taxonomy" id="117903"/>
    <lineage>
        <taxon>Eukaryota</taxon>
        <taxon>Metazoa</taxon>
        <taxon>Spiralia</taxon>
        <taxon>Lophotrochozoa</taxon>
        <taxon>Platyhelminthes</taxon>
        <taxon>Monogenea</taxon>
        <taxon>Polyopisthocotylea</taxon>
        <taxon>Polystomatidea</taxon>
        <taxon>Polystomatidae</taxon>
        <taxon>Protopolystoma</taxon>
    </lineage>
</organism>
<dbReference type="AlphaFoldDB" id="A0A3S5CPE5"/>
<protein>
    <submittedName>
        <fullName evidence="2">Uncharacterized protein</fullName>
    </submittedName>
</protein>
<proteinExistence type="predicted"/>
<evidence type="ECO:0000313" key="2">
    <source>
        <dbReference type="EMBL" id="VEL25557.1"/>
    </source>
</evidence>
<keyword evidence="3" id="KW-1185">Reference proteome</keyword>
<gene>
    <name evidence="2" type="ORF">PXEA_LOCUS18997</name>
</gene>
<evidence type="ECO:0000313" key="3">
    <source>
        <dbReference type="Proteomes" id="UP000784294"/>
    </source>
</evidence>
<evidence type="ECO:0000256" key="1">
    <source>
        <dbReference type="SAM" id="MobiDB-lite"/>
    </source>
</evidence>
<name>A0A3S5CPE5_9PLAT</name>
<dbReference type="Proteomes" id="UP000784294">
    <property type="component" value="Unassembled WGS sequence"/>
</dbReference>
<dbReference type="OrthoDB" id="10257153at2759"/>
<reference evidence="2" key="1">
    <citation type="submission" date="2018-11" db="EMBL/GenBank/DDBJ databases">
        <authorList>
            <consortium name="Pathogen Informatics"/>
        </authorList>
    </citation>
    <scope>NUCLEOTIDE SEQUENCE</scope>
</reference>
<sequence length="66" mass="7512">MFDSLAVMMYDLVDFHRQWANYMNKMRVIQLPAYLKKLMPNDGTQLGSEGSQAIVPSPRSGKMSES</sequence>
<accession>A0A3S5CPE5</accession>
<dbReference type="EMBL" id="CAAALY010074790">
    <property type="protein sequence ID" value="VEL25557.1"/>
    <property type="molecule type" value="Genomic_DNA"/>
</dbReference>